<evidence type="ECO:0000313" key="4">
    <source>
        <dbReference type="Proteomes" id="UP000275069"/>
    </source>
</evidence>
<feature type="compositionally biased region" description="Basic and acidic residues" evidence="1">
    <location>
        <begin position="27"/>
        <end position="45"/>
    </location>
</feature>
<dbReference type="GO" id="GO:0004518">
    <property type="term" value="F:nuclease activity"/>
    <property type="evidence" value="ECO:0007669"/>
    <property type="project" value="InterPro"/>
</dbReference>
<dbReference type="Gene3D" id="3.40.50.300">
    <property type="entry name" value="P-loop containing nucleotide triphosphate hydrolases"/>
    <property type="match status" value="1"/>
</dbReference>
<evidence type="ECO:0000256" key="1">
    <source>
        <dbReference type="SAM" id="MobiDB-lite"/>
    </source>
</evidence>
<evidence type="ECO:0000313" key="3">
    <source>
        <dbReference type="EMBL" id="AYG04652.1"/>
    </source>
</evidence>
<dbReference type="InterPro" id="IPR027417">
    <property type="entry name" value="P-loop_NTPase"/>
</dbReference>
<feature type="region of interest" description="Disordered" evidence="1">
    <location>
        <begin position="26"/>
        <end position="68"/>
    </location>
</feature>
<organism evidence="3 4">
    <name type="scientific">Gryllotalpicola protaetiae</name>
    <dbReference type="NCBI Taxonomy" id="2419771"/>
    <lineage>
        <taxon>Bacteria</taxon>
        <taxon>Bacillati</taxon>
        <taxon>Actinomycetota</taxon>
        <taxon>Actinomycetes</taxon>
        <taxon>Micrococcales</taxon>
        <taxon>Microbacteriaceae</taxon>
        <taxon>Gryllotalpicola</taxon>
    </lineage>
</organism>
<gene>
    <name evidence="3" type="ORF">D7I44_14730</name>
</gene>
<dbReference type="InterPro" id="IPR003593">
    <property type="entry name" value="AAA+_ATPase"/>
</dbReference>
<reference evidence="3 4" key="1">
    <citation type="submission" date="2018-09" db="EMBL/GenBank/DDBJ databases">
        <title>Genome sequencing of strain 2DFW10M-5.</title>
        <authorList>
            <person name="Heo J."/>
            <person name="Kim S.-J."/>
            <person name="Kwon S.-W."/>
        </authorList>
    </citation>
    <scope>NUCLEOTIDE SEQUENCE [LARGE SCALE GENOMIC DNA]</scope>
    <source>
        <strain evidence="3 4">2DFW10M-5</strain>
    </source>
</reference>
<accession>A0A387BQ67</accession>
<dbReference type="EMBL" id="CP032624">
    <property type="protein sequence ID" value="AYG04652.1"/>
    <property type="molecule type" value="Genomic_DNA"/>
</dbReference>
<dbReference type="Pfam" id="PF14130">
    <property type="entry name" value="Cap4_nuclease"/>
    <property type="match status" value="1"/>
</dbReference>
<evidence type="ECO:0000259" key="2">
    <source>
        <dbReference type="SMART" id="SM00382"/>
    </source>
</evidence>
<sequence>MASVASRPGSLRRCVTGRRYHQYMTRRNSERAIAEARRRGAAQERRGKKRETSPPASPATTSVPTDPQAALWVASRAGARAGRGFRFQDLVATLVVLRLWSEGDATAVVTPEGFDDISVQSSSGSFFIQVKSRRESAGDFAPTDLRKDLRSVAKAWVKRREAELSAETILLLERPVARIPVPGWGSEAARPGSSASSELAKELDALSFDNDQDSVAFAASASVVICPDPHAQAISIVAGARDFPDGLAEIIVAAVCTQVGQASDANADPDVARRAAVDIAGIDVLIDQVLATVDLELLDEARSLGVCEAIDWRSPADDSDIRQGVHVGAPHVAAGLLVPRVELTQQVIEVAVARRLAVVAGPSGSGKSALAYAAAHETRSLYRWQHVHSLTPTGRTGRDAVALLSARIESLRPSAYAPVGVLIDDAGRHDPDLLDRLLRRLADLSNVITVVSIREEDRFPVPLLSAIATITPMLDDTFAEQLWRDYRADNLTEWAGWREPAERAGGLLLEYVTLLTEGVNLDSVVSAQVAAREADPSRHLELEILRLASCANQYGVAVPAYAIQSALDADRDAFIAASRRLIDEHLIVEDSGNLIRPLHEIRSAALARTAHPFGQQETLKRIVPLVTSAELARFLRRTLESGADQAVMIQAATERITRDRTLQTLIAVASAFRADGLRRRADDWKLILDECDVDAGNAVTAFTMSRTKPRPDTEQLFKPEIVAAVERLRSVPTDPDLQPLWQMIDTTLVEELTTAAVPDDDATQLLLQAITVLRGFDVTALESTAGAIGARLTVWPLHDAADMTEALRRAAPELAERAVITAGGEQLLLRRIATETPWLASLERVEDGVDGRWIFVDEELQPNQNEAVVEVCRLALALAPTALIARVSAVDALGRLVKLGDYPLVDKAIPRENLPHTLEVSDNRAQARALSRKYGAGTLTSKLAAEAKALGALIDLLPEITIAHLGDRTVPQAIVRQFESVNALLSEMDSPADEGYTDEVPGALGDYPVESDAITVVRSMLQHVIPNLARADVAERRPILTVGTLDSLIPKVGALIELDRYRYLPDPPDCAQLLDCLRQLRMVASASAGSDLSMRVSMRAAAGRHTGTARIAAAGTVATERSFAALQKEAERMRLALANAGYAVAVVPSSSDHTMMSWPPGDLVIIVEGESVLTHLNALASLADAARAAVEQPDRRVWIGLRSADGYLSASIFQVAHHGVLPLGDRGAPSAFAGSIAATPISDPYGAYLQQARRLSSIAAIIAIRGSTLIPDEEGRVLDESWDRLVGLKTQLDELTSAHAGTEYVSALSNILTVIGSAITDDLSTAKGSAEEGRSGWDEIASLQSLLLLDTDQAATPGTDAAVVYGTAVVIADIEDDFEDADDRIAQMQGHGSNT</sequence>
<dbReference type="KEGG" id="gry:D7I44_14730"/>
<feature type="domain" description="AAA+ ATPase" evidence="2">
    <location>
        <begin position="353"/>
        <end position="477"/>
    </location>
</feature>
<dbReference type="Proteomes" id="UP000275069">
    <property type="component" value="Chromosome"/>
</dbReference>
<dbReference type="SMART" id="SM00382">
    <property type="entry name" value="AAA"/>
    <property type="match status" value="1"/>
</dbReference>
<dbReference type="SUPFAM" id="SSF52540">
    <property type="entry name" value="P-loop containing nucleoside triphosphate hydrolases"/>
    <property type="match status" value="1"/>
</dbReference>
<keyword evidence="4" id="KW-1185">Reference proteome</keyword>
<proteinExistence type="predicted"/>
<protein>
    <submittedName>
        <fullName evidence="3">DUF4297 domain-containing protein</fullName>
    </submittedName>
</protein>
<dbReference type="OrthoDB" id="3880322at2"/>
<dbReference type="InterPro" id="IPR025382">
    <property type="entry name" value="Cap4-like_endonuclease_dom"/>
</dbReference>
<name>A0A387BQ67_9MICO</name>